<dbReference type="EMBL" id="JAIQCV010000008">
    <property type="protein sequence ID" value="KAH1072375.1"/>
    <property type="molecule type" value="Genomic_DNA"/>
</dbReference>
<evidence type="ECO:0000313" key="1">
    <source>
        <dbReference type="EMBL" id="KAH1072375.1"/>
    </source>
</evidence>
<dbReference type="Proteomes" id="UP000828251">
    <property type="component" value="Unassembled WGS sequence"/>
</dbReference>
<gene>
    <name evidence="1" type="ORF">J1N35_024703</name>
</gene>
<accession>A0A9D3ZVL2</accession>
<organism evidence="1 2">
    <name type="scientific">Gossypium stocksii</name>
    <dbReference type="NCBI Taxonomy" id="47602"/>
    <lineage>
        <taxon>Eukaryota</taxon>
        <taxon>Viridiplantae</taxon>
        <taxon>Streptophyta</taxon>
        <taxon>Embryophyta</taxon>
        <taxon>Tracheophyta</taxon>
        <taxon>Spermatophyta</taxon>
        <taxon>Magnoliopsida</taxon>
        <taxon>eudicotyledons</taxon>
        <taxon>Gunneridae</taxon>
        <taxon>Pentapetalae</taxon>
        <taxon>rosids</taxon>
        <taxon>malvids</taxon>
        <taxon>Malvales</taxon>
        <taxon>Malvaceae</taxon>
        <taxon>Malvoideae</taxon>
        <taxon>Gossypium</taxon>
    </lineage>
</organism>
<proteinExistence type="predicted"/>
<name>A0A9D3ZVL2_9ROSI</name>
<keyword evidence="2" id="KW-1185">Reference proteome</keyword>
<dbReference type="AlphaFoldDB" id="A0A9D3ZVL2"/>
<comment type="caution">
    <text evidence="1">The sequence shown here is derived from an EMBL/GenBank/DDBJ whole genome shotgun (WGS) entry which is preliminary data.</text>
</comment>
<reference evidence="1 2" key="1">
    <citation type="journal article" date="2021" name="Plant Biotechnol. J.">
        <title>Multi-omics assisted identification of the key and species-specific regulatory components of drought-tolerant mechanisms in Gossypium stocksii.</title>
        <authorList>
            <person name="Yu D."/>
            <person name="Ke L."/>
            <person name="Zhang D."/>
            <person name="Wu Y."/>
            <person name="Sun Y."/>
            <person name="Mei J."/>
            <person name="Sun J."/>
            <person name="Sun Y."/>
        </authorList>
    </citation>
    <scope>NUCLEOTIDE SEQUENCE [LARGE SCALE GENOMIC DNA]</scope>
    <source>
        <strain evidence="2">cv. E1</strain>
        <tissue evidence="1">Leaf</tissue>
    </source>
</reference>
<protein>
    <submittedName>
        <fullName evidence="1">Uncharacterized protein</fullName>
    </submittedName>
</protein>
<sequence length="102" mass="11762">MLKEIVDQVEPMETCGRAMKASRSRDMLSTLKNRVVNLEESKGYMRETLEEVEGRTDDLDSIKEQLRDFTLEPLDSNVEKMQGVLNSIVGKLMERGNSLRLW</sequence>
<evidence type="ECO:0000313" key="2">
    <source>
        <dbReference type="Proteomes" id="UP000828251"/>
    </source>
</evidence>